<organism evidence="10 11">
    <name type="scientific">Sungkyunkwania multivorans</name>
    <dbReference type="NCBI Taxonomy" id="1173618"/>
    <lineage>
        <taxon>Bacteria</taxon>
        <taxon>Pseudomonadati</taxon>
        <taxon>Bacteroidota</taxon>
        <taxon>Flavobacteriia</taxon>
        <taxon>Flavobacteriales</taxon>
        <taxon>Flavobacteriaceae</taxon>
        <taxon>Sungkyunkwania</taxon>
    </lineage>
</organism>
<dbReference type="EMBL" id="JBHTJH010000001">
    <property type="protein sequence ID" value="MFD0860740.1"/>
    <property type="molecule type" value="Genomic_DNA"/>
</dbReference>
<dbReference type="SUPFAM" id="SSF49464">
    <property type="entry name" value="Carboxypeptidase regulatory domain-like"/>
    <property type="match status" value="1"/>
</dbReference>
<feature type="signal peptide" evidence="8">
    <location>
        <begin position="1"/>
        <end position="16"/>
    </location>
</feature>
<evidence type="ECO:0000256" key="8">
    <source>
        <dbReference type="SAM" id="SignalP"/>
    </source>
</evidence>
<dbReference type="Gene3D" id="2.170.130.10">
    <property type="entry name" value="TonB-dependent receptor, plug domain"/>
    <property type="match status" value="1"/>
</dbReference>
<dbReference type="Gene3D" id="2.40.170.20">
    <property type="entry name" value="TonB-dependent receptor, beta-barrel domain"/>
    <property type="match status" value="1"/>
</dbReference>
<dbReference type="InterPro" id="IPR008969">
    <property type="entry name" value="CarboxyPept-like_regulatory"/>
</dbReference>
<evidence type="ECO:0000256" key="5">
    <source>
        <dbReference type="ARBA" id="ARBA00022729"/>
    </source>
</evidence>
<evidence type="ECO:0000313" key="11">
    <source>
        <dbReference type="Proteomes" id="UP001596978"/>
    </source>
</evidence>
<keyword evidence="3" id="KW-1134">Transmembrane beta strand</keyword>
<evidence type="ECO:0000256" key="3">
    <source>
        <dbReference type="ARBA" id="ARBA00022452"/>
    </source>
</evidence>
<evidence type="ECO:0000256" key="1">
    <source>
        <dbReference type="ARBA" id="ARBA00004571"/>
    </source>
</evidence>
<proteinExistence type="predicted"/>
<dbReference type="PANTHER" id="PTHR30069:SF29">
    <property type="entry name" value="HEMOGLOBIN AND HEMOGLOBIN-HAPTOGLOBIN-BINDING PROTEIN 1-RELATED"/>
    <property type="match status" value="1"/>
</dbReference>
<comment type="subcellular location">
    <subcellularLocation>
        <location evidence="1">Cell outer membrane</location>
        <topology evidence="1">Multi-pass membrane protein</topology>
    </subcellularLocation>
</comment>
<name>A0ABW3CTG2_9FLAO</name>
<dbReference type="Pfam" id="PF07715">
    <property type="entry name" value="Plug"/>
    <property type="match status" value="1"/>
</dbReference>
<keyword evidence="2" id="KW-0813">Transport</keyword>
<evidence type="ECO:0000313" key="10">
    <source>
        <dbReference type="EMBL" id="MFD0860740.1"/>
    </source>
</evidence>
<dbReference type="Proteomes" id="UP001596978">
    <property type="component" value="Unassembled WGS sequence"/>
</dbReference>
<feature type="domain" description="TonB-dependent receptor plug" evidence="9">
    <location>
        <begin position="216"/>
        <end position="290"/>
    </location>
</feature>
<dbReference type="InterPro" id="IPR036942">
    <property type="entry name" value="Beta-barrel_TonB_sf"/>
</dbReference>
<evidence type="ECO:0000256" key="2">
    <source>
        <dbReference type="ARBA" id="ARBA00022448"/>
    </source>
</evidence>
<sequence length="838" mass="94288">MNRQFFIFLLALFSWAATIAQTEEEKPLRQVLLVLEERYQIRFGFVDENIENIKVEMPSDILTLTEALFFLQTNTSLVYKQLNDRFVVVSKPTLNTVDICGRLLDINTKSPVSGVTILIGTDGVSSNEEGLFQIADVAMGEMVTIRLLGYKSFQFSAEELSVLPCKTIYLRPQEEQLQEVVVRGFITQGIDKKSDGSFLVNTDLLGILPGLVEPDVLQTIQALPGIQSIDETVSNINVRGGANDQNLVLWDGIRMYQSGHFFGLISAFNPYLAKEVTLIKNGTSAFYGDGVSSTIAIKSDDNITGNLSGGVGVNLINGDIYGSIPINEKTSIQISARRSIADMVQTPTYKQYFDRAFRDTDVLTAAGNNVVLNTDEEFSFYDFTGKLLYDISPNHRLRISLLNVVNKVDYVENAEVNGELESRTSGLVQQNQGVGLQYTFDVSQKMQFHFEGFASLYDLQAVNFDVLNEQRLQQENEVLDTGLKFDGRFQVNNILDVRAGYQFYEVGITNLEDVNNPVFRRRIKEVLRSHNAFVEAHYSSSEGRTNAILGIRSNFYQRFGKFIVEPRLSLSHRFTNDFSVQLLGEFKNQAVTQIVDFQNDFLGVENRRWVLADEVDVPIAESRQVSAGFNYQRNGFLISAEAYFKSVDGITTASQGFQNQFQSIRSAGSYDSYGMDFLINNRWSDFNAWVSYSYSKSTYDFPALAPPVFPSNLDITHTINVAASYDWNALKLSAGFNYRTGKPFTIPNPIEPIANDEINYDAPNALRLDDYMRTDISATYTFSFKNGMKLVTGASVWNILDQDNVVNTFYRVNDNNEIEEVVQTALGITPNASLRMFF</sequence>
<keyword evidence="11" id="KW-1185">Reference proteome</keyword>
<evidence type="ECO:0000256" key="7">
    <source>
        <dbReference type="ARBA" id="ARBA00023237"/>
    </source>
</evidence>
<protein>
    <submittedName>
        <fullName evidence="10">TonB-dependent receptor plug domain-containing protein</fullName>
    </submittedName>
</protein>
<reference evidence="11" key="1">
    <citation type="journal article" date="2019" name="Int. J. Syst. Evol. Microbiol.">
        <title>The Global Catalogue of Microorganisms (GCM) 10K type strain sequencing project: providing services to taxonomists for standard genome sequencing and annotation.</title>
        <authorList>
            <consortium name="The Broad Institute Genomics Platform"/>
            <consortium name="The Broad Institute Genome Sequencing Center for Infectious Disease"/>
            <person name="Wu L."/>
            <person name="Ma J."/>
        </authorList>
    </citation>
    <scope>NUCLEOTIDE SEQUENCE [LARGE SCALE GENOMIC DNA]</scope>
    <source>
        <strain evidence="11">CCUG 62952</strain>
    </source>
</reference>
<dbReference type="InterPro" id="IPR012910">
    <property type="entry name" value="Plug_dom"/>
</dbReference>
<evidence type="ECO:0000256" key="6">
    <source>
        <dbReference type="ARBA" id="ARBA00023136"/>
    </source>
</evidence>
<keyword evidence="5 8" id="KW-0732">Signal</keyword>
<keyword evidence="7" id="KW-0998">Cell outer membrane</keyword>
<dbReference type="SUPFAM" id="SSF56935">
    <property type="entry name" value="Porins"/>
    <property type="match status" value="1"/>
</dbReference>
<accession>A0ABW3CTG2</accession>
<keyword evidence="4" id="KW-0812">Transmembrane</keyword>
<keyword evidence="10" id="KW-0675">Receptor</keyword>
<keyword evidence="6" id="KW-0472">Membrane</keyword>
<comment type="caution">
    <text evidence="10">The sequence shown here is derived from an EMBL/GenBank/DDBJ whole genome shotgun (WGS) entry which is preliminary data.</text>
</comment>
<dbReference type="InterPro" id="IPR039426">
    <property type="entry name" value="TonB-dep_rcpt-like"/>
</dbReference>
<dbReference type="RefSeq" id="WP_386402503.1">
    <property type="nucleotide sequence ID" value="NZ_JBHTJH010000001.1"/>
</dbReference>
<evidence type="ECO:0000259" key="9">
    <source>
        <dbReference type="Pfam" id="PF07715"/>
    </source>
</evidence>
<evidence type="ECO:0000256" key="4">
    <source>
        <dbReference type="ARBA" id="ARBA00022692"/>
    </source>
</evidence>
<dbReference type="InterPro" id="IPR037066">
    <property type="entry name" value="Plug_dom_sf"/>
</dbReference>
<gene>
    <name evidence="10" type="ORF">ACFQ1M_00860</name>
</gene>
<feature type="chain" id="PRO_5045811252" evidence="8">
    <location>
        <begin position="17"/>
        <end position="838"/>
    </location>
</feature>
<dbReference type="PANTHER" id="PTHR30069">
    <property type="entry name" value="TONB-DEPENDENT OUTER MEMBRANE RECEPTOR"/>
    <property type="match status" value="1"/>
</dbReference>